<sequence length="322" mass="37764">MSCMRAHWLRPARPGPARPGEERRGERARAQLLPYAPGSARTDIVDSLLANRDEFLSDVRACLLQAQEHARRYYDAKHRQLEFAVGDWVLLCLLRHHQSLAPASKGKLGPKYAGPFKVEWLGEVAYHLELPEGARIHDVFHVGWAHLSASDATWEPVAAFREAYPSFQLEDELFPKDRRDVMVEKYEPLWLRGGKHCDLELFPEYIQHLKKFFHTVEKSPSHRQAWRESGDRIEPSRKSIDFFEPSRKSTDQSEKSRSTRDRTRNKEHRYSNFEKVDKLKISFDQFEKSRRSVDIFERPKRNIEQLDCGRKSVDRLDRIWAS</sequence>
<dbReference type="PANTHER" id="PTHR46148">
    <property type="entry name" value="CHROMO DOMAIN-CONTAINING PROTEIN"/>
    <property type="match status" value="1"/>
</dbReference>
<name>C6JRN1_SORBI</name>
<dbReference type="HOGENOM" id="CLU_864383_0_0_1"/>
<dbReference type="EMBL" id="GL002605">
    <property type="protein sequence ID" value="EES20159.1"/>
    <property type="molecule type" value="Genomic_DNA"/>
</dbReference>
<dbReference type="PANTHER" id="PTHR46148:SF52">
    <property type="entry name" value="OS04G0603800 PROTEIN"/>
    <property type="match status" value="1"/>
</dbReference>
<evidence type="ECO:0000256" key="1">
    <source>
        <dbReference type="SAM" id="MobiDB-lite"/>
    </source>
</evidence>
<reference evidence="3" key="1">
    <citation type="journal article" date="2009" name="Nature">
        <title>The Sorghum bicolor genome and the diversification of grasses.</title>
        <authorList>
            <person name="Paterson A.H."/>
            <person name="Bowers J.E."/>
            <person name="Bruggmann R."/>
            <person name="Dubchak I."/>
            <person name="Grimwood J."/>
            <person name="Gundlach H."/>
            <person name="Haberer G."/>
            <person name="Hellsten U."/>
            <person name="Mitros T."/>
            <person name="Poliakov A."/>
            <person name="Schmutz J."/>
            <person name="Spannagl M."/>
            <person name="Tang H."/>
            <person name="Wang X."/>
            <person name="Wicker T."/>
            <person name="Bharti A.K."/>
            <person name="Chapman J."/>
            <person name="Feltus F.A."/>
            <person name="Gowik U."/>
            <person name="Grigoriev I.V."/>
            <person name="Lyons E."/>
            <person name="Maher C.A."/>
            <person name="Martis M."/>
            <person name="Narechania A."/>
            <person name="Otillar R.P."/>
            <person name="Penning B.W."/>
            <person name="Salamov A.A."/>
            <person name="Wang Y."/>
            <person name="Zhang L."/>
            <person name="Carpita N.C."/>
            <person name="Freeling M."/>
            <person name="Gingle A.R."/>
            <person name="Hash C.T."/>
            <person name="Keller B."/>
            <person name="Klein P."/>
            <person name="Kresovich S."/>
            <person name="McCann M.C."/>
            <person name="Ming R."/>
            <person name="Peterson D.G."/>
            <person name="Mehboob-ur-Rahman"/>
            <person name="Ware D."/>
            <person name="Westhoff P."/>
            <person name="Mayer K.F."/>
            <person name="Messing J."/>
            <person name="Rokhsar D.S."/>
        </authorList>
    </citation>
    <scope>NUCLEOTIDE SEQUENCE [LARGE SCALE GENOMIC DNA]</scope>
</reference>
<dbReference type="ExpressionAtlas" id="C6JRN1">
    <property type="expression patterns" value="baseline and differential"/>
</dbReference>
<dbReference type="Pfam" id="PF24626">
    <property type="entry name" value="SH3_Tf2-1"/>
    <property type="match status" value="1"/>
</dbReference>
<protein>
    <recommendedName>
        <fullName evidence="2">Tf2-1-like SH3-like domain-containing protein</fullName>
    </recommendedName>
</protein>
<dbReference type="AlphaFoldDB" id="C6JRN1"/>
<feature type="domain" description="Tf2-1-like SH3-like" evidence="2">
    <location>
        <begin position="86"/>
        <end position="142"/>
    </location>
</feature>
<organism evidence="3">
    <name type="scientific">Sorghum bicolor</name>
    <name type="common">Sorghum</name>
    <name type="synonym">Sorghum vulgare</name>
    <dbReference type="NCBI Taxonomy" id="4558"/>
    <lineage>
        <taxon>Eukaryota</taxon>
        <taxon>Viridiplantae</taxon>
        <taxon>Streptophyta</taxon>
        <taxon>Embryophyta</taxon>
        <taxon>Tracheophyta</taxon>
        <taxon>Spermatophyta</taxon>
        <taxon>Magnoliopsida</taxon>
        <taxon>Liliopsida</taxon>
        <taxon>Poales</taxon>
        <taxon>Poaceae</taxon>
        <taxon>PACMAD clade</taxon>
        <taxon>Panicoideae</taxon>
        <taxon>Andropogonodae</taxon>
        <taxon>Andropogoneae</taxon>
        <taxon>Sorghinae</taxon>
        <taxon>Sorghum</taxon>
    </lineage>
</organism>
<proteinExistence type="predicted"/>
<evidence type="ECO:0000313" key="3">
    <source>
        <dbReference type="EMBL" id="EES20159.1"/>
    </source>
</evidence>
<evidence type="ECO:0000259" key="2">
    <source>
        <dbReference type="Pfam" id="PF24626"/>
    </source>
</evidence>
<feature type="region of interest" description="Disordered" evidence="1">
    <location>
        <begin position="243"/>
        <end position="267"/>
    </location>
</feature>
<dbReference type="InterPro" id="IPR056924">
    <property type="entry name" value="SH3_Tf2-1"/>
</dbReference>
<gene>
    <name evidence="3" type="primary">Sb0011s006470</name>
    <name evidence="3" type="ORF">SORBIDRAFT_0011s006470</name>
</gene>
<accession>C6JRN1</accession>